<keyword evidence="8" id="KW-0472">Membrane</keyword>
<keyword evidence="7" id="KW-0496">Mitochondrion</keyword>
<dbReference type="AlphaFoldDB" id="A0A4W5PTL1"/>
<evidence type="ECO:0000256" key="4">
    <source>
        <dbReference type="ARBA" id="ARBA00022692"/>
    </source>
</evidence>
<protein>
    <recommendedName>
        <fullName evidence="10">Sideroflexin-3</fullName>
    </recommendedName>
</protein>
<reference evidence="12" key="3">
    <citation type="submission" date="2025-09" db="UniProtKB">
        <authorList>
            <consortium name="Ensembl"/>
        </authorList>
    </citation>
    <scope>IDENTIFICATION</scope>
</reference>
<evidence type="ECO:0000256" key="1">
    <source>
        <dbReference type="ARBA" id="ARBA00004225"/>
    </source>
</evidence>
<dbReference type="Pfam" id="PF03820">
    <property type="entry name" value="SFXNs"/>
    <property type="match status" value="1"/>
</dbReference>
<evidence type="ECO:0000256" key="6">
    <source>
        <dbReference type="ARBA" id="ARBA00022989"/>
    </source>
</evidence>
<evidence type="ECO:0000256" key="8">
    <source>
        <dbReference type="ARBA" id="ARBA00023136"/>
    </source>
</evidence>
<dbReference type="GO" id="GO:0140300">
    <property type="term" value="P:serine import into mitochondrion"/>
    <property type="evidence" value="ECO:0007669"/>
    <property type="project" value="TreeGrafter"/>
</dbReference>
<comment type="subcellular location">
    <subcellularLocation>
        <location evidence="1">Mitochondrion membrane</location>
        <topology evidence="1">Multi-pass membrane protein</topology>
    </subcellularLocation>
</comment>
<evidence type="ECO:0000256" key="11">
    <source>
        <dbReference type="ARBA" id="ARBA00045398"/>
    </source>
</evidence>
<organism evidence="12 13">
    <name type="scientific">Hucho hucho</name>
    <name type="common">huchen</name>
    <dbReference type="NCBI Taxonomy" id="62062"/>
    <lineage>
        <taxon>Eukaryota</taxon>
        <taxon>Metazoa</taxon>
        <taxon>Chordata</taxon>
        <taxon>Craniata</taxon>
        <taxon>Vertebrata</taxon>
        <taxon>Euteleostomi</taxon>
        <taxon>Actinopterygii</taxon>
        <taxon>Neopterygii</taxon>
        <taxon>Teleostei</taxon>
        <taxon>Protacanthopterygii</taxon>
        <taxon>Salmoniformes</taxon>
        <taxon>Salmonidae</taxon>
        <taxon>Salmoninae</taxon>
        <taxon>Hucho</taxon>
    </lineage>
</organism>
<dbReference type="GO" id="GO:0015075">
    <property type="term" value="F:monoatomic ion transmembrane transporter activity"/>
    <property type="evidence" value="ECO:0007669"/>
    <property type="project" value="InterPro"/>
</dbReference>
<evidence type="ECO:0000256" key="7">
    <source>
        <dbReference type="ARBA" id="ARBA00023128"/>
    </source>
</evidence>
<dbReference type="STRING" id="62062.ENSHHUP00000063834"/>
<name>A0A4W5PTL1_9TELE</name>
<reference evidence="13" key="1">
    <citation type="submission" date="2018-06" db="EMBL/GenBank/DDBJ databases">
        <title>Genome assembly of Danube salmon.</title>
        <authorList>
            <person name="Macqueen D.J."/>
            <person name="Gundappa M.K."/>
        </authorList>
    </citation>
    <scope>NUCLEOTIDE SEQUENCE [LARGE SCALE GENOMIC DNA]</scope>
</reference>
<dbReference type="PANTHER" id="PTHR11153">
    <property type="entry name" value="SIDEROFLEXIN"/>
    <property type="match status" value="1"/>
</dbReference>
<keyword evidence="4" id="KW-0812">Transmembrane</keyword>
<keyword evidence="3" id="KW-0813">Transport</keyword>
<dbReference type="Proteomes" id="UP000314982">
    <property type="component" value="Unassembled WGS sequence"/>
</dbReference>
<evidence type="ECO:0000256" key="3">
    <source>
        <dbReference type="ARBA" id="ARBA00022448"/>
    </source>
</evidence>
<dbReference type="GO" id="GO:0005743">
    <property type="term" value="C:mitochondrial inner membrane"/>
    <property type="evidence" value="ECO:0007669"/>
    <property type="project" value="TreeGrafter"/>
</dbReference>
<proteinExistence type="inferred from homology"/>
<keyword evidence="13" id="KW-1185">Reference proteome</keyword>
<accession>A0A4W5PTL1</accession>
<dbReference type="Ensembl" id="ENSHHUT00000065996.1">
    <property type="protein sequence ID" value="ENSHHUP00000063834.1"/>
    <property type="gene ID" value="ENSHHUG00000037716.1"/>
</dbReference>
<keyword evidence="5" id="KW-0029">Amino-acid transport</keyword>
<evidence type="ECO:0000313" key="12">
    <source>
        <dbReference type="Ensembl" id="ENSHHUP00000063834.1"/>
    </source>
</evidence>
<sequence length="154" mass="17077">MFLQDRLCRGNGSNDEAILIVILPINNQLASAYVSASTGAVVTALGLKSLAKRLPAVMSRFVPFFAVAAVNCINIPFMRQRAELRHPSDQWELVRRVSQSPRLPWGRKPFIKWFPVLNASVQVGLCLVFATPLCCTLSPYTSTVFLNKGLRTTQ</sequence>
<comment type="catalytic activity">
    <reaction evidence="9">
        <text>L-serine(in) = L-serine(out)</text>
        <dbReference type="Rhea" id="RHEA:35031"/>
        <dbReference type="ChEBI" id="CHEBI:33384"/>
    </reaction>
</comment>
<evidence type="ECO:0000256" key="10">
    <source>
        <dbReference type="ARBA" id="ARBA00040465"/>
    </source>
</evidence>
<reference evidence="12" key="2">
    <citation type="submission" date="2025-08" db="UniProtKB">
        <authorList>
            <consortium name="Ensembl"/>
        </authorList>
    </citation>
    <scope>IDENTIFICATION</scope>
</reference>
<comment type="similarity">
    <text evidence="2">Belongs to the sideroflexin family.</text>
</comment>
<evidence type="ECO:0000256" key="2">
    <source>
        <dbReference type="ARBA" id="ARBA00005974"/>
    </source>
</evidence>
<dbReference type="PANTHER" id="PTHR11153:SF20">
    <property type="entry name" value="SIDEROFLEXIN-3"/>
    <property type="match status" value="1"/>
</dbReference>
<evidence type="ECO:0000313" key="13">
    <source>
        <dbReference type="Proteomes" id="UP000314982"/>
    </source>
</evidence>
<keyword evidence="6" id="KW-1133">Transmembrane helix</keyword>
<evidence type="ECO:0000256" key="9">
    <source>
        <dbReference type="ARBA" id="ARBA00036416"/>
    </source>
</evidence>
<evidence type="ECO:0000256" key="5">
    <source>
        <dbReference type="ARBA" id="ARBA00022970"/>
    </source>
</evidence>
<dbReference type="InterPro" id="IPR004686">
    <property type="entry name" value="Mtc"/>
</dbReference>
<comment type="function">
    <text evidence="11">Mitochondrial serine transporter that mediates transport of serine into mitochondria, an important step of the one-carbon metabolism pathway. Mitochondrial serine is converted to glycine and formate, which then exits to the cytosol where it is used to generate the charged folates that serve as one-carbon donors.</text>
</comment>